<dbReference type="Gene3D" id="3.90.1200.10">
    <property type="match status" value="1"/>
</dbReference>
<name>A0A428PIF5_9HYPO</name>
<dbReference type="InterPro" id="IPR002575">
    <property type="entry name" value="Aminoglycoside_PTrfase"/>
</dbReference>
<proteinExistence type="predicted"/>
<comment type="caution">
    <text evidence="2">The sequence shown here is derived from an EMBL/GenBank/DDBJ whole genome shotgun (WGS) entry which is preliminary data.</text>
</comment>
<dbReference type="EMBL" id="NKCL01000750">
    <property type="protein sequence ID" value="RSL52785.1"/>
    <property type="molecule type" value="Genomic_DNA"/>
</dbReference>
<keyword evidence="3" id="KW-1185">Reference proteome</keyword>
<sequence>MDISKYAAEPDNYDALSAFQISRFSERHGPATRNDCDRLATDILRCPVTATPVQGASSYTVAAVGSNGAPKVVQFRSKKLNVEFIELAKQSYGDFVPNCEPFTTVLGGLHVYVWDLVPGPAFCRVRRHFLALNVGLEQRLYQTVEDFARSDSGFFAAAWNNRSTVEKPPGLLDEYYDILDQVSQGLPEQLQAKLDEVRQELPRLFRPDYPTAFQHDDLLENNIHVDEAIGRITGIVDWSDAIIALFGVSLGGLETILGVQTQTSWHFHPSHLSLREHFWNTLYSEIGNISEEDRRSIEVARLFGLFRAHGFEEKDQAIVYLKALCLL</sequence>
<dbReference type="SUPFAM" id="SSF56112">
    <property type="entry name" value="Protein kinase-like (PK-like)"/>
    <property type="match status" value="1"/>
</dbReference>
<evidence type="ECO:0000313" key="3">
    <source>
        <dbReference type="Proteomes" id="UP000287972"/>
    </source>
</evidence>
<protein>
    <recommendedName>
        <fullName evidence="1">Aminoglycoside phosphotransferase domain-containing protein</fullName>
    </recommendedName>
</protein>
<dbReference type="AlphaFoldDB" id="A0A428PIF5"/>
<gene>
    <name evidence="2" type="ORF">CEP51_014994</name>
</gene>
<evidence type="ECO:0000259" key="1">
    <source>
        <dbReference type="Pfam" id="PF01636"/>
    </source>
</evidence>
<dbReference type="Pfam" id="PF01636">
    <property type="entry name" value="APH"/>
    <property type="match status" value="1"/>
</dbReference>
<reference evidence="2 3" key="1">
    <citation type="submission" date="2017-06" db="EMBL/GenBank/DDBJ databases">
        <title>Comparative genomic analysis of Ambrosia Fusariam Clade fungi.</title>
        <authorList>
            <person name="Stajich J.E."/>
            <person name="Carrillo J."/>
            <person name="Kijimoto T."/>
            <person name="Eskalen A."/>
            <person name="O'Donnell K."/>
            <person name="Kasson M."/>
        </authorList>
    </citation>
    <scope>NUCLEOTIDE SEQUENCE [LARGE SCALE GENOMIC DNA]</scope>
    <source>
        <strain evidence="2 3">NRRL62606</strain>
    </source>
</reference>
<evidence type="ECO:0000313" key="2">
    <source>
        <dbReference type="EMBL" id="RSL52785.1"/>
    </source>
</evidence>
<dbReference type="InterPro" id="IPR011009">
    <property type="entry name" value="Kinase-like_dom_sf"/>
</dbReference>
<accession>A0A428PIF5</accession>
<dbReference type="Proteomes" id="UP000287972">
    <property type="component" value="Unassembled WGS sequence"/>
</dbReference>
<feature type="domain" description="Aminoglycoside phosphotransferase" evidence="1">
    <location>
        <begin position="87"/>
        <end position="243"/>
    </location>
</feature>
<organism evidence="2 3">
    <name type="scientific">Fusarium floridanum</name>
    <dbReference type="NCBI Taxonomy" id="1325733"/>
    <lineage>
        <taxon>Eukaryota</taxon>
        <taxon>Fungi</taxon>
        <taxon>Dikarya</taxon>
        <taxon>Ascomycota</taxon>
        <taxon>Pezizomycotina</taxon>
        <taxon>Sordariomycetes</taxon>
        <taxon>Hypocreomycetidae</taxon>
        <taxon>Hypocreales</taxon>
        <taxon>Nectriaceae</taxon>
        <taxon>Fusarium</taxon>
        <taxon>Fusarium solani species complex</taxon>
    </lineage>
</organism>